<comment type="caution">
    <text evidence="12">The sequence shown here is derived from an EMBL/GenBank/DDBJ whole genome shotgun (WGS) entry which is preliminary data.</text>
</comment>
<evidence type="ECO:0000313" key="13">
    <source>
        <dbReference type="Proteomes" id="UP000468901"/>
    </source>
</evidence>
<keyword evidence="10" id="KW-0997">Cell inner membrane</keyword>
<keyword evidence="8 9" id="KW-0472">Membrane</keyword>
<keyword evidence="7 9" id="KW-1133">Transmembrane helix</keyword>
<comment type="caution">
    <text evidence="10">Lacks conserved residue(s) required for the propagation of feature annotation.</text>
</comment>
<evidence type="ECO:0000256" key="2">
    <source>
        <dbReference type="ARBA" id="ARBA00007069"/>
    </source>
</evidence>
<dbReference type="InterPro" id="IPR000515">
    <property type="entry name" value="MetI-like"/>
</dbReference>
<comment type="subcellular location">
    <subcellularLocation>
        <location evidence="10">Cell inner membrane</location>
        <topology evidence="10">Multi-pass membrane protein</topology>
    </subcellularLocation>
    <subcellularLocation>
        <location evidence="1 9">Cell membrane</location>
        <topology evidence="1 9">Multi-pass membrane protein</topology>
    </subcellularLocation>
</comment>
<evidence type="ECO:0000313" key="12">
    <source>
        <dbReference type="EMBL" id="KAB7739514.1"/>
    </source>
</evidence>
<evidence type="ECO:0000256" key="4">
    <source>
        <dbReference type="ARBA" id="ARBA00022475"/>
    </source>
</evidence>
<comment type="function">
    <text evidence="10">Part of the binding-protein-dependent transport system for phosphate; probably responsible for the translocation of the substrate across the membrane.</text>
</comment>
<reference evidence="12 13" key="1">
    <citation type="submission" date="2019-09" db="EMBL/GenBank/DDBJ databases">
        <title>Parvibaculum sedimenti sp. nov., isolated from sediment.</title>
        <authorList>
            <person name="Wang Y."/>
        </authorList>
    </citation>
    <scope>NUCLEOTIDE SEQUENCE [LARGE SCALE GENOMIC DNA]</scope>
    <source>
        <strain evidence="12 13">HXT-9</strain>
    </source>
</reference>
<name>A0A6N6VFU7_9HYPH</name>
<dbReference type="Proteomes" id="UP000468901">
    <property type="component" value="Unassembled WGS sequence"/>
</dbReference>
<evidence type="ECO:0000256" key="8">
    <source>
        <dbReference type="ARBA" id="ARBA00023136"/>
    </source>
</evidence>
<feature type="domain" description="ABC transmembrane type-1" evidence="11">
    <location>
        <begin position="85"/>
        <end position="312"/>
    </location>
</feature>
<dbReference type="InterPro" id="IPR051124">
    <property type="entry name" value="Phosphate_Transport_Permease"/>
</dbReference>
<protein>
    <recommendedName>
        <fullName evidence="10">Phosphate transport system permease protein</fullName>
    </recommendedName>
</protein>
<dbReference type="AlphaFoldDB" id="A0A6N6VFU7"/>
<evidence type="ECO:0000256" key="9">
    <source>
        <dbReference type="RuleBase" id="RU363032"/>
    </source>
</evidence>
<dbReference type="PROSITE" id="PS50928">
    <property type="entry name" value="ABC_TM1"/>
    <property type="match status" value="1"/>
</dbReference>
<evidence type="ECO:0000256" key="7">
    <source>
        <dbReference type="ARBA" id="ARBA00022989"/>
    </source>
</evidence>
<dbReference type="Pfam" id="PF00528">
    <property type="entry name" value="BPD_transp_1"/>
    <property type="match status" value="1"/>
</dbReference>
<dbReference type="SUPFAM" id="SSF161098">
    <property type="entry name" value="MetI-like"/>
    <property type="match status" value="1"/>
</dbReference>
<dbReference type="NCBIfam" id="TIGR02138">
    <property type="entry name" value="phosphate_pstC"/>
    <property type="match status" value="1"/>
</dbReference>
<keyword evidence="3 9" id="KW-0813">Transport</keyword>
<dbReference type="GO" id="GO:0006817">
    <property type="term" value="P:phosphate ion transport"/>
    <property type="evidence" value="ECO:0007669"/>
    <property type="project" value="UniProtKB-KW"/>
</dbReference>
<evidence type="ECO:0000256" key="5">
    <source>
        <dbReference type="ARBA" id="ARBA00022592"/>
    </source>
</evidence>
<dbReference type="GO" id="GO:0005886">
    <property type="term" value="C:plasma membrane"/>
    <property type="evidence" value="ECO:0007669"/>
    <property type="project" value="UniProtKB-SubCell"/>
</dbReference>
<dbReference type="EMBL" id="WESC01000010">
    <property type="protein sequence ID" value="KAB7739514.1"/>
    <property type="molecule type" value="Genomic_DNA"/>
</dbReference>
<evidence type="ECO:0000256" key="3">
    <source>
        <dbReference type="ARBA" id="ARBA00022448"/>
    </source>
</evidence>
<feature type="transmembrane region" description="Helical" evidence="9">
    <location>
        <begin position="122"/>
        <end position="146"/>
    </location>
</feature>
<evidence type="ECO:0000256" key="1">
    <source>
        <dbReference type="ARBA" id="ARBA00004651"/>
    </source>
</evidence>
<comment type="similarity">
    <text evidence="2 10">Belongs to the binding-protein-dependent transport system permease family. CysTW subfamily.</text>
</comment>
<keyword evidence="5 10" id="KW-0592">Phosphate transport</keyword>
<feature type="transmembrane region" description="Helical" evidence="9">
    <location>
        <begin position="178"/>
        <end position="199"/>
    </location>
</feature>
<keyword evidence="4" id="KW-1003">Cell membrane</keyword>
<dbReference type="InterPro" id="IPR035906">
    <property type="entry name" value="MetI-like_sf"/>
</dbReference>
<evidence type="ECO:0000259" key="11">
    <source>
        <dbReference type="PROSITE" id="PS50928"/>
    </source>
</evidence>
<feature type="transmembrane region" description="Helical" evidence="9">
    <location>
        <begin position="28"/>
        <end position="52"/>
    </location>
</feature>
<organism evidence="12 13">
    <name type="scientific">Parvibaculum sedimenti</name>
    <dbReference type="NCBI Taxonomy" id="2608632"/>
    <lineage>
        <taxon>Bacteria</taxon>
        <taxon>Pseudomonadati</taxon>
        <taxon>Pseudomonadota</taxon>
        <taxon>Alphaproteobacteria</taxon>
        <taxon>Hyphomicrobiales</taxon>
        <taxon>Parvibaculaceae</taxon>
        <taxon>Parvibaculum</taxon>
    </lineage>
</organism>
<dbReference type="CDD" id="cd06261">
    <property type="entry name" value="TM_PBP2"/>
    <property type="match status" value="1"/>
</dbReference>
<dbReference type="PANTHER" id="PTHR30425:SF1">
    <property type="entry name" value="PHOSPHATE TRANSPORT SYSTEM PERMEASE PROTEIN PSTC"/>
    <property type="match status" value="1"/>
</dbReference>
<sequence length="327" mass="35108">MLEIATLDREKSMQSRRSRFGMRLGDPVFRGVTFAFTVFVLLILGGVIAVLFDGAWPALHKFGPAFVWASGWNPVTEKFGALVPLVGTIITSIIAMVIGVPFSFGLAFFLTEICPHKIRQPIAIAIELLAAVPSIIYGIWGLFVLAPLFQHYVEPFLISTLGSVPVLGMFFQGPPIGIGMLLAGLILGLMVLPFITAVMREVFLSVPPVLRESAYGLGATRWEVVWRVVLPYCRTGVVGGVMLGLGRALGETMAVTFVIGNAHRLSASLLAPGTTISAALANEFTEADGEIYTASLIGLGLVLFVLTFFVLAIGKRLLLRSTKGTLA</sequence>
<dbReference type="InterPro" id="IPR011864">
    <property type="entry name" value="Phosphate_PstC"/>
</dbReference>
<keyword evidence="6 9" id="KW-0812">Transmembrane</keyword>
<feature type="transmembrane region" description="Helical" evidence="9">
    <location>
        <begin position="81"/>
        <end position="110"/>
    </location>
</feature>
<accession>A0A6N6VFU7</accession>
<dbReference type="PANTHER" id="PTHR30425">
    <property type="entry name" value="PHOSPHATE TRANSPORT SYSTEM PERMEASE PROTEIN PST"/>
    <property type="match status" value="1"/>
</dbReference>
<evidence type="ECO:0000256" key="6">
    <source>
        <dbReference type="ARBA" id="ARBA00022692"/>
    </source>
</evidence>
<dbReference type="Gene3D" id="1.10.3720.10">
    <property type="entry name" value="MetI-like"/>
    <property type="match status" value="1"/>
</dbReference>
<keyword evidence="13" id="KW-1185">Reference proteome</keyword>
<dbReference type="GO" id="GO:0005315">
    <property type="term" value="F:phosphate transmembrane transporter activity"/>
    <property type="evidence" value="ECO:0007669"/>
    <property type="project" value="InterPro"/>
</dbReference>
<proteinExistence type="inferred from homology"/>
<gene>
    <name evidence="12" type="primary">pstC</name>
    <name evidence="12" type="ORF">F2P47_12405</name>
</gene>
<feature type="transmembrane region" description="Helical" evidence="9">
    <location>
        <begin position="291"/>
        <end position="313"/>
    </location>
</feature>
<evidence type="ECO:0000256" key="10">
    <source>
        <dbReference type="RuleBase" id="RU363054"/>
    </source>
</evidence>